<dbReference type="HAMAP" id="MF_00715">
    <property type="entry name" value="SlyX"/>
    <property type="match status" value="1"/>
</dbReference>
<comment type="caution">
    <text evidence="2">The sequence shown here is derived from an EMBL/GenBank/DDBJ whole genome shotgun (WGS) entry which is preliminary data.</text>
</comment>
<dbReference type="AlphaFoldDB" id="A0A7C9UU85"/>
<dbReference type="Gene3D" id="1.20.5.300">
    <property type="match status" value="1"/>
</dbReference>
<dbReference type="EMBL" id="JAAIYP010000003">
    <property type="protein sequence ID" value="NFV78592.1"/>
    <property type="molecule type" value="Genomic_DNA"/>
</dbReference>
<organism evidence="2 3">
    <name type="scientific">Magnetospirillum aberrantis SpK</name>
    <dbReference type="NCBI Taxonomy" id="908842"/>
    <lineage>
        <taxon>Bacteria</taxon>
        <taxon>Pseudomonadati</taxon>
        <taxon>Pseudomonadota</taxon>
        <taxon>Alphaproteobacteria</taxon>
        <taxon>Rhodospirillales</taxon>
        <taxon>Rhodospirillaceae</taxon>
        <taxon>Magnetospirillum</taxon>
    </lineage>
</organism>
<reference evidence="2 3" key="1">
    <citation type="submission" date="2020-02" db="EMBL/GenBank/DDBJ databases">
        <authorList>
            <person name="Dziuba M."/>
            <person name="Kuznetsov B."/>
            <person name="Mardanov A."/>
            <person name="Ravin N."/>
            <person name="Grouzdev D."/>
        </authorList>
    </citation>
    <scope>NUCLEOTIDE SEQUENCE [LARGE SCALE GENOMIC DNA]</scope>
    <source>
        <strain evidence="2 3">SpK</strain>
    </source>
</reference>
<dbReference type="Proteomes" id="UP000480684">
    <property type="component" value="Unassembled WGS sequence"/>
</dbReference>
<dbReference type="PANTHER" id="PTHR36508">
    <property type="entry name" value="PROTEIN SLYX"/>
    <property type="match status" value="1"/>
</dbReference>
<gene>
    <name evidence="1" type="primary">slyX</name>
    <name evidence="2" type="ORF">G4223_00485</name>
</gene>
<dbReference type="SUPFAM" id="SSF58038">
    <property type="entry name" value="SNARE fusion complex"/>
    <property type="match status" value="1"/>
</dbReference>
<accession>A0A7C9UU85</accession>
<proteinExistence type="inferred from homology"/>
<evidence type="ECO:0000313" key="3">
    <source>
        <dbReference type="Proteomes" id="UP000480684"/>
    </source>
</evidence>
<comment type="similarity">
    <text evidence="1">Belongs to the SlyX family.</text>
</comment>
<dbReference type="InterPro" id="IPR007236">
    <property type="entry name" value="SlyX"/>
</dbReference>
<name>A0A7C9UU85_9PROT</name>
<keyword evidence="3" id="KW-1185">Reference proteome</keyword>
<sequence>MDEMLEQRLIELETRIAYYERMAEDLSSVIADQGNLIDVLNERVRRLTGRLREVESGWDRSPQDDKPPPHY</sequence>
<evidence type="ECO:0000256" key="1">
    <source>
        <dbReference type="HAMAP-Rule" id="MF_00715"/>
    </source>
</evidence>
<dbReference type="PANTHER" id="PTHR36508:SF1">
    <property type="entry name" value="PROTEIN SLYX"/>
    <property type="match status" value="1"/>
</dbReference>
<dbReference type="RefSeq" id="WP_163673662.1">
    <property type="nucleotide sequence ID" value="NZ_JAAIYP010000003.1"/>
</dbReference>
<dbReference type="Pfam" id="PF04102">
    <property type="entry name" value="SlyX"/>
    <property type="match status" value="1"/>
</dbReference>
<evidence type="ECO:0000313" key="2">
    <source>
        <dbReference type="EMBL" id="NFV78592.1"/>
    </source>
</evidence>
<protein>
    <recommendedName>
        <fullName evidence="1">Protein SlyX homolog</fullName>
    </recommendedName>
</protein>